<feature type="region of interest" description="Disordered" evidence="1">
    <location>
        <begin position="121"/>
        <end position="154"/>
    </location>
</feature>
<dbReference type="AlphaFoldDB" id="A0AAV1NU32"/>
<accession>A0AAV1NU32</accession>
<evidence type="ECO:0000313" key="2">
    <source>
        <dbReference type="EMBL" id="CAK6962515.1"/>
    </source>
</evidence>
<proteinExistence type="predicted"/>
<reference evidence="2 3" key="1">
    <citation type="submission" date="2024-01" db="EMBL/GenBank/DDBJ databases">
        <authorList>
            <person name="Alioto T."/>
            <person name="Alioto T."/>
            <person name="Gomez Garrido J."/>
        </authorList>
    </citation>
    <scope>NUCLEOTIDE SEQUENCE [LARGE SCALE GENOMIC DNA]</scope>
</reference>
<gene>
    <name evidence="2" type="ORF">FSCOSCO3_A015847</name>
</gene>
<comment type="caution">
    <text evidence="2">The sequence shown here is derived from an EMBL/GenBank/DDBJ whole genome shotgun (WGS) entry which is preliminary data.</text>
</comment>
<evidence type="ECO:0000256" key="1">
    <source>
        <dbReference type="SAM" id="MobiDB-lite"/>
    </source>
</evidence>
<organism evidence="2 3">
    <name type="scientific">Scomber scombrus</name>
    <name type="common">Atlantic mackerel</name>
    <name type="synonym">Scomber vernalis</name>
    <dbReference type="NCBI Taxonomy" id="13677"/>
    <lineage>
        <taxon>Eukaryota</taxon>
        <taxon>Metazoa</taxon>
        <taxon>Chordata</taxon>
        <taxon>Craniata</taxon>
        <taxon>Vertebrata</taxon>
        <taxon>Euteleostomi</taxon>
        <taxon>Actinopterygii</taxon>
        <taxon>Neopterygii</taxon>
        <taxon>Teleostei</taxon>
        <taxon>Neoteleostei</taxon>
        <taxon>Acanthomorphata</taxon>
        <taxon>Pelagiaria</taxon>
        <taxon>Scombriformes</taxon>
        <taxon>Scombridae</taxon>
        <taxon>Scomber</taxon>
    </lineage>
</organism>
<evidence type="ECO:0000313" key="3">
    <source>
        <dbReference type="Proteomes" id="UP001314229"/>
    </source>
</evidence>
<dbReference type="Proteomes" id="UP001314229">
    <property type="component" value="Unassembled WGS sequence"/>
</dbReference>
<dbReference type="EMBL" id="CAWUFR010000058">
    <property type="protein sequence ID" value="CAK6962515.1"/>
    <property type="molecule type" value="Genomic_DNA"/>
</dbReference>
<feature type="compositionally biased region" description="Basic and acidic residues" evidence="1">
    <location>
        <begin position="132"/>
        <end position="154"/>
    </location>
</feature>
<name>A0AAV1NU32_SCOSC</name>
<sequence>MDVSSSSCTLDVPSVSKLFPMIPPESWLVHLAARLVCLASVHITQATVVSNGHAHLDCNGYFCTVQRTHTLQTDSTRPPNIPHQQASTLNVAPHCLLECWEVYMDIITTLPATLTTSEADPVDLLTNTPQQIKEDEKERRNWSNLDSKHFSGSC</sequence>
<protein>
    <submittedName>
        <fullName evidence="2">Uncharacterized protein</fullName>
    </submittedName>
</protein>
<keyword evidence="3" id="KW-1185">Reference proteome</keyword>